<keyword evidence="11 16" id="KW-0694">RNA-binding</keyword>
<dbReference type="SUPFAM" id="SSF50249">
    <property type="entry name" value="Nucleic acid-binding proteins"/>
    <property type="match status" value="1"/>
</dbReference>
<dbReference type="OrthoDB" id="9805455at2"/>
<keyword evidence="9 15" id="KW-0067">ATP-binding</keyword>
<keyword evidence="13 15" id="KW-0030">Aminoacyl-tRNA synthetase</keyword>
<dbReference type="GO" id="GO:0000049">
    <property type="term" value="F:tRNA binding"/>
    <property type="evidence" value="ECO:0007669"/>
    <property type="project" value="UniProtKB-UniRule"/>
</dbReference>
<sequence>MRFTLSWLMQYLDTDVSLDIIVNKLSDIGIEVDNVDYCEHLKTFVVAEVLEVVPHHAANRLKVCQVFDGKETFQVVCGASNVRAGIKSVLARVGSIIPKNQSVIEVVKLRGVESYGMLCSKDELGIVDHSNSNDGIIELSSAYNVGNTFFSCDPIIEVSITPNRGDCLGVYGIARDLAAAGMGKLKCIDNNIVNDSTASNSSPVDICMQAEGIVKGRYIKGIKNCESPKWLKDNLLVCGINSVSFVVDITNYIMLSFNRPLHVYDASKIKKKLIFKKADSQMEFSALNDKKYILGTENIIAVDSNDNIHSVAGIIGSQLSSCSLETEDIFLESAWFNPMDIVLSSRKIKLSTDASYRFERFVDPKFLQTGLDLATKMILEYCGGEFFDVVSDENYLINDIRLDFLPESVRKVGNVDIATKQIFDFLVKLGFFVDNSNEDVWKVTVPSWRSDIQHSSDIVEEVLRLYGYDKICEEPIPISHVDVVDNSYDRLRSVLLSEGLMEVITWSFTSMTFAKKLGYDSELLLLDNPINDKLNLMRPSVLLNLLQVVSDNQAYGSSEVAIFEIGQIYNIDNVCSGNSYVVGGVRYGNNFPRNLYKLDRSVDIFDVKSDVISILRELNINSDAVEFKKSDKPYLHPVKSADVYFNNILLGYFGELHPDIIHLYEIKRPVVCFEVFLYKIPQINVISKEFVESCYQLVKRDFAFLIDKNISVQCLVDVTKNSNSTLIDNVVVFDLYEGDNIGDNKLSVALSVTFRPVDHTLNDQEIKDASDRIISAVAQELGGVLRSF</sequence>
<dbReference type="Gene3D" id="3.30.930.10">
    <property type="entry name" value="Bira Bifunctional Protein, Domain 2"/>
    <property type="match status" value="1"/>
</dbReference>
<evidence type="ECO:0000256" key="8">
    <source>
        <dbReference type="ARBA" id="ARBA00022741"/>
    </source>
</evidence>
<evidence type="ECO:0000256" key="12">
    <source>
        <dbReference type="ARBA" id="ARBA00022917"/>
    </source>
</evidence>
<evidence type="ECO:0000313" key="21">
    <source>
        <dbReference type="Proteomes" id="UP000008320"/>
    </source>
</evidence>
<dbReference type="InterPro" id="IPR005121">
    <property type="entry name" value="Fdx_antiC-bd"/>
</dbReference>
<dbReference type="Proteomes" id="UP000008320">
    <property type="component" value="Chromosome"/>
</dbReference>
<dbReference type="PROSITE" id="PS51447">
    <property type="entry name" value="FDX_ACB"/>
    <property type="match status" value="1"/>
</dbReference>
<evidence type="ECO:0000256" key="14">
    <source>
        <dbReference type="ARBA" id="ARBA00049255"/>
    </source>
</evidence>
<dbReference type="eggNOG" id="COG0073">
    <property type="taxonomic scope" value="Bacteria"/>
</dbReference>
<dbReference type="Gene3D" id="3.50.40.10">
    <property type="entry name" value="Phenylalanyl-trna Synthetase, Chain B, domain 3"/>
    <property type="match status" value="1"/>
</dbReference>
<comment type="subunit">
    <text evidence="3 15">Tetramer of two alpha and two beta subunits.</text>
</comment>
<evidence type="ECO:0000256" key="9">
    <source>
        <dbReference type="ARBA" id="ARBA00022840"/>
    </source>
</evidence>
<dbReference type="GO" id="GO:0006432">
    <property type="term" value="P:phenylalanyl-tRNA aminoacylation"/>
    <property type="evidence" value="ECO:0007669"/>
    <property type="project" value="UniProtKB-UniRule"/>
</dbReference>
<comment type="subcellular location">
    <subcellularLocation>
        <location evidence="1 15">Cytoplasm</location>
    </subcellularLocation>
</comment>
<evidence type="ECO:0000256" key="1">
    <source>
        <dbReference type="ARBA" id="ARBA00004496"/>
    </source>
</evidence>
<feature type="binding site" evidence="15">
    <location>
        <position position="457"/>
    </location>
    <ligand>
        <name>Mg(2+)</name>
        <dbReference type="ChEBI" id="CHEBI:18420"/>
        <note>shared with alpha subunit</note>
    </ligand>
</feature>
<feature type="domain" description="FDX-ACB" evidence="18">
    <location>
        <begin position="693"/>
        <end position="786"/>
    </location>
</feature>
<dbReference type="InterPro" id="IPR005146">
    <property type="entry name" value="B3/B4_tRNA-bd"/>
</dbReference>
<dbReference type="CDD" id="cd02796">
    <property type="entry name" value="tRNA_bind_bactPheRS"/>
    <property type="match status" value="1"/>
</dbReference>
<evidence type="ECO:0000256" key="15">
    <source>
        <dbReference type="HAMAP-Rule" id="MF_00283"/>
    </source>
</evidence>
<dbReference type="RefSeq" id="WP_011452601.1">
    <property type="nucleotide sequence ID" value="NC_007799.1"/>
</dbReference>
<dbReference type="InterPro" id="IPR045060">
    <property type="entry name" value="Phe-tRNA-ligase_IIc_bsu"/>
</dbReference>
<comment type="similarity">
    <text evidence="2 15">Belongs to the phenylalanyl-tRNA synthetase beta subunit family. Type 1 subfamily.</text>
</comment>
<dbReference type="SUPFAM" id="SSF54991">
    <property type="entry name" value="Anticodon-binding domain of PheRS"/>
    <property type="match status" value="1"/>
</dbReference>
<name>Q2GH31_EHRCR</name>
<dbReference type="SMART" id="SM00873">
    <property type="entry name" value="B3_4"/>
    <property type="match status" value="1"/>
</dbReference>
<dbReference type="SMART" id="SM00896">
    <property type="entry name" value="FDX-ACB"/>
    <property type="match status" value="1"/>
</dbReference>
<evidence type="ECO:0000259" key="17">
    <source>
        <dbReference type="PROSITE" id="PS50886"/>
    </source>
</evidence>
<dbReference type="KEGG" id="ech:ECH_0434"/>
<reference evidence="20 21" key="1">
    <citation type="journal article" date="2006" name="PLoS Genet.">
        <title>Comparative genomics of emerging human ehrlichiosis agents.</title>
        <authorList>
            <person name="Dunning Hotopp J.C."/>
            <person name="Lin M."/>
            <person name="Madupu R."/>
            <person name="Crabtree J."/>
            <person name="Angiuoli S.V."/>
            <person name="Eisen J.A."/>
            <person name="Seshadri R."/>
            <person name="Ren Q."/>
            <person name="Wu M."/>
            <person name="Utterback T.R."/>
            <person name="Smith S."/>
            <person name="Lewis M."/>
            <person name="Khouri H."/>
            <person name="Zhang C."/>
            <person name="Niu H."/>
            <person name="Lin Q."/>
            <person name="Ohashi N."/>
            <person name="Zhi N."/>
            <person name="Nelson W."/>
            <person name="Brinkac L.M."/>
            <person name="Dodson R.J."/>
            <person name="Rosovitz M.J."/>
            <person name="Sundaram J."/>
            <person name="Daugherty S.C."/>
            <person name="Davidsen T."/>
            <person name="Durkin A.S."/>
            <person name="Gwinn M."/>
            <person name="Haft D.H."/>
            <person name="Selengut J.D."/>
            <person name="Sullivan S.A."/>
            <person name="Zafar N."/>
            <person name="Zhou L."/>
            <person name="Benahmed F."/>
            <person name="Forberger H."/>
            <person name="Halpin R."/>
            <person name="Mulligan S."/>
            <person name="Robinson J."/>
            <person name="White O."/>
            <person name="Rikihisa Y."/>
            <person name="Tettelin H."/>
        </authorList>
    </citation>
    <scope>NUCLEOTIDE SEQUENCE [LARGE SCALE GENOMIC DNA]</scope>
    <source>
        <strain evidence="21">ATCC CRL-10679 / Arkansas</strain>
    </source>
</reference>
<dbReference type="AlphaFoldDB" id="Q2GH31"/>
<evidence type="ECO:0000259" key="18">
    <source>
        <dbReference type="PROSITE" id="PS51447"/>
    </source>
</evidence>
<dbReference type="InterPro" id="IPR041616">
    <property type="entry name" value="PheRS_beta_core"/>
</dbReference>
<dbReference type="InterPro" id="IPR004532">
    <property type="entry name" value="Phe-tRNA-ligase_IIc_bsu_bact"/>
</dbReference>
<dbReference type="Pfam" id="PF03483">
    <property type="entry name" value="B3_4"/>
    <property type="match status" value="1"/>
</dbReference>
<evidence type="ECO:0000256" key="6">
    <source>
        <dbReference type="ARBA" id="ARBA00022598"/>
    </source>
</evidence>
<protein>
    <recommendedName>
        <fullName evidence="15">Phenylalanine--tRNA ligase beta subunit</fullName>
        <ecNumber evidence="15">6.1.1.20</ecNumber>
    </recommendedName>
    <alternativeName>
        <fullName evidence="15">Phenylalanyl-tRNA synthetase beta subunit</fullName>
        <shortName evidence="15">PheRS</shortName>
    </alternativeName>
</protein>
<dbReference type="InterPro" id="IPR009061">
    <property type="entry name" value="DNA-bd_dom_put_sf"/>
</dbReference>
<evidence type="ECO:0000313" key="20">
    <source>
        <dbReference type="EMBL" id="ABD45238.1"/>
    </source>
</evidence>
<dbReference type="HOGENOM" id="CLU_016891_0_0_5"/>
<keyword evidence="4 15" id="KW-0963">Cytoplasm</keyword>
<dbReference type="eggNOG" id="COG0072">
    <property type="taxonomic scope" value="Bacteria"/>
</dbReference>
<keyword evidence="10 15" id="KW-0460">Magnesium</keyword>
<keyword evidence="5 16" id="KW-0820">tRNA-binding</keyword>
<dbReference type="STRING" id="205920.ECH_0434"/>
<dbReference type="Pfam" id="PF17759">
    <property type="entry name" value="tRNA_synthFbeta"/>
    <property type="match status" value="1"/>
</dbReference>
<dbReference type="Pfam" id="PF03147">
    <property type="entry name" value="FDX-ACB"/>
    <property type="match status" value="1"/>
</dbReference>
<feature type="binding site" evidence="15">
    <location>
        <position position="451"/>
    </location>
    <ligand>
        <name>Mg(2+)</name>
        <dbReference type="ChEBI" id="CHEBI:18420"/>
        <note>shared with alpha subunit</note>
    </ligand>
</feature>
<evidence type="ECO:0000256" key="16">
    <source>
        <dbReference type="PROSITE-ProRule" id="PRU00209"/>
    </source>
</evidence>
<feature type="domain" description="B5" evidence="19">
    <location>
        <begin position="397"/>
        <end position="473"/>
    </location>
</feature>
<dbReference type="Pfam" id="PF03484">
    <property type="entry name" value="B5"/>
    <property type="match status" value="1"/>
</dbReference>
<dbReference type="InterPro" id="IPR012340">
    <property type="entry name" value="NA-bd_OB-fold"/>
</dbReference>
<feature type="binding site" evidence="15">
    <location>
        <position position="460"/>
    </location>
    <ligand>
        <name>Mg(2+)</name>
        <dbReference type="ChEBI" id="CHEBI:18420"/>
        <note>shared with alpha subunit</note>
    </ligand>
</feature>
<feature type="binding site" evidence="15">
    <location>
        <position position="461"/>
    </location>
    <ligand>
        <name>Mg(2+)</name>
        <dbReference type="ChEBI" id="CHEBI:18420"/>
        <note>shared with alpha subunit</note>
    </ligand>
</feature>
<dbReference type="Gene3D" id="3.30.56.10">
    <property type="match status" value="2"/>
</dbReference>
<dbReference type="SUPFAM" id="SSF55681">
    <property type="entry name" value="Class II aaRS and biotin synthetases"/>
    <property type="match status" value="1"/>
</dbReference>
<dbReference type="GO" id="GO:0009328">
    <property type="term" value="C:phenylalanine-tRNA ligase complex"/>
    <property type="evidence" value="ECO:0007669"/>
    <property type="project" value="TreeGrafter"/>
</dbReference>
<evidence type="ECO:0000259" key="19">
    <source>
        <dbReference type="PROSITE" id="PS51483"/>
    </source>
</evidence>
<dbReference type="Gene3D" id="2.40.50.140">
    <property type="entry name" value="Nucleic acid-binding proteins"/>
    <property type="match status" value="1"/>
</dbReference>
<dbReference type="Pfam" id="PF01588">
    <property type="entry name" value="tRNA_bind"/>
    <property type="match status" value="1"/>
</dbReference>
<dbReference type="PROSITE" id="PS51483">
    <property type="entry name" value="B5"/>
    <property type="match status" value="1"/>
</dbReference>
<evidence type="ECO:0000256" key="5">
    <source>
        <dbReference type="ARBA" id="ARBA00022555"/>
    </source>
</evidence>
<dbReference type="InterPro" id="IPR045864">
    <property type="entry name" value="aa-tRNA-synth_II/BPL/LPL"/>
</dbReference>
<dbReference type="Gene3D" id="3.30.70.380">
    <property type="entry name" value="Ferrodoxin-fold anticodon-binding domain"/>
    <property type="match status" value="1"/>
</dbReference>
<dbReference type="SUPFAM" id="SSF46955">
    <property type="entry name" value="Putative DNA-binding domain"/>
    <property type="match status" value="1"/>
</dbReference>
<dbReference type="SMART" id="SM00874">
    <property type="entry name" value="B5"/>
    <property type="match status" value="1"/>
</dbReference>
<keyword evidence="7 15" id="KW-0479">Metal-binding</keyword>
<dbReference type="EMBL" id="CP000236">
    <property type="protein sequence ID" value="ABD45238.1"/>
    <property type="molecule type" value="Genomic_DNA"/>
</dbReference>
<keyword evidence="8 15" id="KW-0547">Nucleotide-binding</keyword>
<dbReference type="PANTHER" id="PTHR10947:SF0">
    <property type="entry name" value="PHENYLALANINE--TRNA LIGASE BETA SUBUNIT"/>
    <property type="match status" value="1"/>
</dbReference>
<dbReference type="InterPro" id="IPR005147">
    <property type="entry name" value="tRNA_synthase_B5-dom"/>
</dbReference>
<dbReference type="InterPro" id="IPR002547">
    <property type="entry name" value="tRNA-bd_dom"/>
</dbReference>
<dbReference type="HAMAP" id="MF_00283">
    <property type="entry name" value="Phe_tRNA_synth_beta1"/>
    <property type="match status" value="1"/>
</dbReference>
<accession>Q2GH31</accession>
<dbReference type="GO" id="GO:0005524">
    <property type="term" value="F:ATP binding"/>
    <property type="evidence" value="ECO:0007669"/>
    <property type="project" value="UniProtKB-UniRule"/>
</dbReference>
<proteinExistence type="inferred from homology"/>
<evidence type="ECO:0000256" key="10">
    <source>
        <dbReference type="ARBA" id="ARBA00022842"/>
    </source>
</evidence>
<dbReference type="EC" id="6.1.1.20" evidence="15"/>
<keyword evidence="12 15" id="KW-0648">Protein biosynthesis</keyword>
<dbReference type="GO" id="GO:0004826">
    <property type="term" value="F:phenylalanine-tRNA ligase activity"/>
    <property type="evidence" value="ECO:0007669"/>
    <property type="project" value="UniProtKB-UniRule"/>
</dbReference>
<comment type="cofactor">
    <cofactor evidence="15">
        <name>Mg(2+)</name>
        <dbReference type="ChEBI" id="CHEBI:18420"/>
    </cofactor>
    <text evidence="15">Binds 2 magnesium ions per tetramer.</text>
</comment>
<dbReference type="CDD" id="cd00769">
    <property type="entry name" value="PheRS_beta_core"/>
    <property type="match status" value="1"/>
</dbReference>
<dbReference type="InterPro" id="IPR020825">
    <property type="entry name" value="Phe-tRNA_synthase-like_B3/B4"/>
</dbReference>
<keyword evidence="6 15" id="KW-0436">Ligase</keyword>
<comment type="catalytic activity">
    <reaction evidence="14 15">
        <text>tRNA(Phe) + L-phenylalanine + ATP = L-phenylalanyl-tRNA(Phe) + AMP + diphosphate + H(+)</text>
        <dbReference type="Rhea" id="RHEA:19413"/>
        <dbReference type="Rhea" id="RHEA-COMP:9668"/>
        <dbReference type="Rhea" id="RHEA-COMP:9699"/>
        <dbReference type="ChEBI" id="CHEBI:15378"/>
        <dbReference type="ChEBI" id="CHEBI:30616"/>
        <dbReference type="ChEBI" id="CHEBI:33019"/>
        <dbReference type="ChEBI" id="CHEBI:58095"/>
        <dbReference type="ChEBI" id="CHEBI:78442"/>
        <dbReference type="ChEBI" id="CHEBI:78531"/>
        <dbReference type="ChEBI" id="CHEBI:456215"/>
        <dbReference type="EC" id="6.1.1.20"/>
    </reaction>
</comment>
<evidence type="ECO:0000256" key="13">
    <source>
        <dbReference type="ARBA" id="ARBA00023146"/>
    </source>
</evidence>
<evidence type="ECO:0000256" key="2">
    <source>
        <dbReference type="ARBA" id="ARBA00008653"/>
    </source>
</evidence>
<evidence type="ECO:0000256" key="4">
    <source>
        <dbReference type="ARBA" id="ARBA00022490"/>
    </source>
</evidence>
<dbReference type="SUPFAM" id="SSF56037">
    <property type="entry name" value="PheT/TilS domain"/>
    <property type="match status" value="1"/>
</dbReference>
<dbReference type="NCBIfam" id="TIGR00472">
    <property type="entry name" value="pheT_bact"/>
    <property type="match status" value="1"/>
</dbReference>
<keyword evidence="21" id="KW-1185">Reference proteome</keyword>
<dbReference type="GO" id="GO:0000287">
    <property type="term" value="F:magnesium ion binding"/>
    <property type="evidence" value="ECO:0007669"/>
    <property type="project" value="UniProtKB-UniRule"/>
</dbReference>
<dbReference type="NCBIfam" id="NF045760">
    <property type="entry name" value="YtpR"/>
    <property type="match status" value="1"/>
</dbReference>
<dbReference type="InterPro" id="IPR036690">
    <property type="entry name" value="Fdx_antiC-bd_sf"/>
</dbReference>
<dbReference type="PROSITE" id="PS50886">
    <property type="entry name" value="TRBD"/>
    <property type="match status" value="1"/>
</dbReference>
<evidence type="ECO:0000256" key="7">
    <source>
        <dbReference type="ARBA" id="ARBA00022723"/>
    </source>
</evidence>
<feature type="domain" description="TRNA-binding" evidence="17">
    <location>
        <begin position="38"/>
        <end position="150"/>
    </location>
</feature>
<gene>
    <name evidence="15 20" type="primary">pheT</name>
    <name evidence="20" type="ordered locus">ECH_0434</name>
</gene>
<dbReference type="InterPro" id="IPR033714">
    <property type="entry name" value="tRNA_bind_bactPheRS"/>
</dbReference>
<evidence type="ECO:0000256" key="3">
    <source>
        <dbReference type="ARBA" id="ARBA00011209"/>
    </source>
</evidence>
<evidence type="ECO:0000256" key="11">
    <source>
        <dbReference type="ARBA" id="ARBA00022884"/>
    </source>
</evidence>
<dbReference type="PANTHER" id="PTHR10947">
    <property type="entry name" value="PHENYLALANYL-TRNA SYNTHETASE BETA CHAIN AND LEUCINE-RICH REPEAT-CONTAINING PROTEIN 47"/>
    <property type="match status" value="1"/>
</dbReference>
<organism evidence="20 21">
    <name type="scientific">Ehrlichia chaffeensis (strain ATCC CRL-10679 / Arkansas)</name>
    <dbReference type="NCBI Taxonomy" id="205920"/>
    <lineage>
        <taxon>Bacteria</taxon>
        <taxon>Pseudomonadati</taxon>
        <taxon>Pseudomonadota</taxon>
        <taxon>Alphaproteobacteria</taxon>
        <taxon>Rickettsiales</taxon>
        <taxon>Anaplasmataceae</taxon>
        <taxon>Ehrlichia</taxon>
    </lineage>
</organism>